<dbReference type="Pfam" id="PF00497">
    <property type="entry name" value="SBP_bac_3"/>
    <property type="match status" value="1"/>
</dbReference>
<evidence type="ECO:0000313" key="4">
    <source>
        <dbReference type="EMBL" id="MCP2358087.1"/>
    </source>
</evidence>
<gene>
    <name evidence="4" type="ORF">HD597_005107</name>
</gene>
<evidence type="ECO:0000256" key="2">
    <source>
        <dbReference type="SAM" id="SignalP"/>
    </source>
</evidence>
<dbReference type="PANTHER" id="PTHR35936">
    <property type="entry name" value="MEMBRANE-BOUND LYTIC MUREIN TRANSGLYCOSYLASE F"/>
    <property type="match status" value="1"/>
</dbReference>
<evidence type="ECO:0000259" key="3">
    <source>
        <dbReference type="SMART" id="SM00062"/>
    </source>
</evidence>
<sequence>MSAITSRAAGLLGVTALGLTLLTACGGSESGTAAGGAPSYGTCKVSGTYGAHPLTTVDSGVLTIQAALPAPGDYNGDTPQGVESGYSYCLAAEIAHRAGIPRLELKNVSFDALVSGRTKDYDLTIYQLYKTPEREKVADFSDPYLNVKSGVLVRSDSTLDATTIKDARIGILLGSVQDRFVNERLKPAQQAKQYQSINDMITALRARQIDAVILDTTLVMLNAQQIGDAVKVIGQYPVGGDAAIMLPKGSANTAGVNTIVGEMKTDGTLDRLFKEQLQSFLGGDPDDLPEWPVS</sequence>
<feature type="chain" id="PRO_5040787979" evidence="2">
    <location>
        <begin position="27"/>
        <end position="294"/>
    </location>
</feature>
<keyword evidence="1 2" id="KW-0732">Signal</keyword>
<comment type="caution">
    <text evidence="4">The sequence shown here is derived from an EMBL/GenBank/DDBJ whole genome shotgun (WGS) entry which is preliminary data.</text>
</comment>
<evidence type="ECO:0000313" key="5">
    <source>
        <dbReference type="Proteomes" id="UP001139648"/>
    </source>
</evidence>
<dbReference type="RefSeq" id="WP_253745183.1">
    <property type="nucleotide sequence ID" value="NZ_BAABKA010000067.1"/>
</dbReference>
<dbReference type="Proteomes" id="UP001139648">
    <property type="component" value="Unassembled WGS sequence"/>
</dbReference>
<dbReference type="Gene3D" id="3.40.190.10">
    <property type="entry name" value="Periplasmic binding protein-like II"/>
    <property type="match status" value="2"/>
</dbReference>
<proteinExistence type="predicted"/>
<dbReference type="PROSITE" id="PS51257">
    <property type="entry name" value="PROKAR_LIPOPROTEIN"/>
    <property type="match status" value="1"/>
</dbReference>
<organism evidence="4 5">
    <name type="scientific">Nonomuraea thailandensis</name>
    <dbReference type="NCBI Taxonomy" id="1188745"/>
    <lineage>
        <taxon>Bacteria</taxon>
        <taxon>Bacillati</taxon>
        <taxon>Actinomycetota</taxon>
        <taxon>Actinomycetes</taxon>
        <taxon>Streptosporangiales</taxon>
        <taxon>Streptosporangiaceae</taxon>
        <taxon>Nonomuraea</taxon>
    </lineage>
</organism>
<dbReference type="SUPFAM" id="SSF53850">
    <property type="entry name" value="Periplasmic binding protein-like II"/>
    <property type="match status" value="1"/>
</dbReference>
<evidence type="ECO:0000256" key="1">
    <source>
        <dbReference type="ARBA" id="ARBA00022729"/>
    </source>
</evidence>
<dbReference type="SMART" id="SM00062">
    <property type="entry name" value="PBPb"/>
    <property type="match status" value="1"/>
</dbReference>
<name>A0A9X2K276_9ACTN</name>
<keyword evidence="5" id="KW-1185">Reference proteome</keyword>
<accession>A0A9X2K276</accession>
<dbReference type="PANTHER" id="PTHR35936:SF17">
    <property type="entry name" value="ARGININE-BINDING EXTRACELLULAR PROTEIN ARTP"/>
    <property type="match status" value="1"/>
</dbReference>
<protein>
    <submittedName>
        <fullName evidence="4">Polar amino acid transport system substrate-binding protein</fullName>
    </submittedName>
</protein>
<dbReference type="CDD" id="cd13530">
    <property type="entry name" value="PBP2_peptides_like"/>
    <property type="match status" value="1"/>
</dbReference>
<feature type="signal peptide" evidence="2">
    <location>
        <begin position="1"/>
        <end position="26"/>
    </location>
</feature>
<reference evidence="4" key="1">
    <citation type="submission" date="2022-06" db="EMBL/GenBank/DDBJ databases">
        <title>Sequencing the genomes of 1000 actinobacteria strains.</title>
        <authorList>
            <person name="Klenk H.-P."/>
        </authorList>
    </citation>
    <scope>NUCLEOTIDE SEQUENCE</scope>
    <source>
        <strain evidence="4">DSM 46694</strain>
    </source>
</reference>
<dbReference type="InterPro" id="IPR001638">
    <property type="entry name" value="Solute-binding_3/MltF_N"/>
</dbReference>
<dbReference type="AlphaFoldDB" id="A0A9X2K276"/>
<feature type="domain" description="Solute-binding protein family 3/N-terminal" evidence="3">
    <location>
        <begin position="61"/>
        <end position="280"/>
    </location>
</feature>
<dbReference type="EMBL" id="JAMZEB010000002">
    <property type="protein sequence ID" value="MCP2358087.1"/>
    <property type="molecule type" value="Genomic_DNA"/>
</dbReference>